<evidence type="ECO:0000313" key="3">
    <source>
        <dbReference type="Proteomes" id="UP000648257"/>
    </source>
</evidence>
<name>A0ABR6X8E7_9BURK</name>
<organism evidence="2 3">
    <name type="scientific">Undibacterium seohonense</name>
    <dbReference type="NCBI Taxonomy" id="1344950"/>
    <lineage>
        <taxon>Bacteria</taxon>
        <taxon>Pseudomonadati</taxon>
        <taxon>Pseudomonadota</taxon>
        <taxon>Betaproteobacteria</taxon>
        <taxon>Burkholderiales</taxon>
        <taxon>Oxalobacteraceae</taxon>
        <taxon>Undibacterium</taxon>
    </lineage>
</organism>
<proteinExistence type="predicted"/>
<evidence type="ECO:0000313" key="2">
    <source>
        <dbReference type="EMBL" id="MBC3809136.1"/>
    </source>
</evidence>
<dbReference type="PROSITE" id="PS50879">
    <property type="entry name" value="RNASE_H_1"/>
    <property type="match status" value="1"/>
</dbReference>
<dbReference type="InterPro" id="IPR036397">
    <property type="entry name" value="RNaseH_sf"/>
</dbReference>
<sequence>MMVVRPLVNMLSYPESILHLTFHREQVAARRLVKRTGLSLTTALEQILCERAGDQGLAHLLDQRRVHFSVQAERKAQQREAGQQRHMAKLNTKAVPVDSWCGWFDGSAKPNPGDCAIGGLLQSPDGQCWEIARTVGYGNSSSAEYLALIAVLELALKLDVRSVTIFGDSRVVIDDLRPQTGASAHGLETYRRIATDLMQQIPKMDLQWIPRARNVRADALAQQACKNFLPNSVLEADIGAHPQCDSE</sequence>
<dbReference type="CDD" id="cd09279">
    <property type="entry name" value="RNase_HI_like"/>
    <property type="match status" value="1"/>
</dbReference>
<dbReference type="InterPro" id="IPR012337">
    <property type="entry name" value="RNaseH-like_sf"/>
</dbReference>
<feature type="domain" description="RNase H type-1" evidence="1">
    <location>
        <begin position="96"/>
        <end position="226"/>
    </location>
</feature>
<dbReference type="InterPro" id="IPR002156">
    <property type="entry name" value="RNaseH_domain"/>
</dbReference>
<dbReference type="Proteomes" id="UP000648257">
    <property type="component" value="Unassembled WGS sequence"/>
</dbReference>
<dbReference type="Pfam" id="PF13456">
    <property type="entry name" value="RVT_3"/>
    <property type="match status" value="1"/>
</dbReference>
<accession>A0ABR6X8E7</accession>
<keyword evidence="3" id="KW-1185">Reference proteome</keyword>
<dbReference type="SUPFAM" id="SSF53098">
    <property type="entry name" value="Ribonuclease H-like"/>
    <property type="match status" value="1"/>
</dbReference>
<dbReference type="PANTHER" id="PTHR48475:SF1">
    <property type="entry name" value="RNASE H TYPE-1 DOMAIN-CONTAINING PROTEIN"/>
    <property type="match status" value="1"/>
</dbReference>
<evidence type="ECO:0000259" key="1">
    <source>
        <dbReference type="PROSITE" id="PS50879"/>
    </source>
</evidence>
<protein>
    <submittedName>
        <fullName evidence="2">Ribonuclease HI family protein</fullName>
    </submittedName>
</protein>
<dbReference type="RefSeq" id="WP_186924199.1">
    <property type="nucleotide sequence ID" value="NZ_JACOFW010000026.1"/>
</dbReference>
<reference evidence="2 3" key="1">
    <citation type="submission" date="2020-08" db="EMBL/GenBank/DDBJ databases">
        <title>Novel species isolated from subtropical streams in China.</title>
        <authorList>
            <person name="Lu H."/>
        </authorList>
    </citation>
    <scope>NUCLEOTIDE SEQUENCE [LARGE SCALE GENOMIC DNA]</scope>
    <source>
        <strain evidence="2 3">KACC 16656</strain>
    </source>
</reference>
<dbReference type="PANTHER" id="PTHR48475">
    <property type="entry name" value="RIBONUCLEASE H"/>
    <property type="match status" value="1"/>
</dbReference>
<dbReference type="Gene3D" id="3.30.420.10">
    <property type="entry name" value="Ribonuclease H-like superfamily/Ribonuclease H"/>
    <property type="match status" value="1"/>
</dbReference>
<gene>
    <name evidence="2" type="ORF">H8K52_17485</name>
</gene>
<dbReference type="EMBL" id="JACOFW010000026">
    <property type="protein sequence ID" value="MBC3809136.1"/>
    <property type="molecule type" value="Genomic_DNA"/>
</dbReference>
<comment type="caution">
    <text evidence="2">The sequence shown here is derived from an EMBL/GenBank/DDBJ whole genome shotgun (WGS) entry which is preliminary data.</text>
</comment>